<proteinExistence type="predicted"/>
<sequence length="48" mass="5257">MHLGDPGYAPRPHRPRLGDPVIPANAGIQIASDRRKMDPRVRGDDRGA</sequence>
<dbReference type="Proteomes" id="UP000074914">
    <property type="component" value="Chromosome"/>
</dbReference>
<evidence type="ECO:0000313" key="2">
    <source>
        <dbReference type="EMBL" id="AMP16306.1"/>
    </source>
</evidence>
<name>A0ABN4ME69_9BURK</name>
<feature type="compositionally biased region" description="Basic and acidic residues" evidence="1">
    <location>
        <begin position="32"/>
        <end position="48"/>
    </location>
</feature>
<organism evidence="2 3">
    <name type="scientific">Collimonas pratensis</name>
    <dbReference type="NCBI Taxonomy" id="279113"/>
    <lineage>
        <taxon>Bacteria</taxon>
        <taxon>Pseudomonadati</taxon>
        <taxon>Pseudomonadota</taxon>
        <taxon>Betaproteobacteria</taxon>
        <taxon>Burkholderiales</taxon>
        <taxon>Oxalobacteraceae</taxon>
        <taxon>Collimonas</taxon>
    </lineage>
</organism>
<keyword evidence="3" id="KW-1185">Reference proteome</keyword>
<reference evidence="2 3" key="1">
    <citation type="submission" date="2015-11" db="EMBL/GenBank/DDBJ databases">
        <title>Exploring the genomic traits of fungus-feeding bacterial genus Collimonas.</title>
        <authorList>
            <person name="Song C."/>
            <person name="Schmidt R."/>
            <person name="de Jager V."/>
            <person name="Krzyzanowska D."/>
            <person name="Jongedijk E."/>
            <person name="Cankar K."/>
            <person name="Beekwilder J."/>
            <person name="van Veen A."/>
            <person name="de Boer W."/>
            <person name="van Veen J.A."/>
            <person name="Garbeva P."/>
        </authorList>
    </citation>
    <scope>NUCLEOTIDE SEQUENCE [LARGE SCALE GENOMIC DNA]</scope>
    <source>
        <strain evidence="2 3">Ter291</strain>
    </source>
</reference>
<feature type="region of interest" description="Disordered" evidence="1">
    <location>
        <begin position="1"/>
        <end position="48"/>
    </location>
</feature>
<evidence type="ECO:0000313" key="3">
    <source>
        <dbReference type="Proteomes" id="UP000074914"/>
    </source>
</evidence>
<accession>A0ABN4ME69</accession>
<evidence type="ECO:0000256" key="1">
    <source>
        <dbReference type="SAM" id="MobiDB-lite"/>
    </source>
</evidence>
<protein>
    <submittedName>
        <fullName evidence="2">Uncharacterized protein</fullName>
    </submittedName>
</protein>
<dbReference type="EMBL" id="CP013236">
    <property type="protein sequence ID" value="AMP16306.1"/>
    <property type="molecule type" value="Genomic_DNA"/>
</dbReference>
<gene>
    <name evidence="2" type="ORF">CPter291_4073</name>
</gene>